<proteinExistence type="predicted"/>
<dbReference type="Proteomes" id="UP000573327">
    <property type="component" value="Unassembled WGS sequence"/>
</dbReference>
<protein>
    <submittedName>
        <fullName evidence="3">Uncharacterized protein</fullName>
    </submittedName>
</protein>
<evidence type="ECO:0000313" key="3">
    <source>
        <dbReference type="EMBL" id="MBB4951753.1"/>
    </source>
</evidence>
<feature type="compositionally biased region" description="Low complexity" evidence="1">
    <location>
        <begin position="92"/>
        <end position="109"/>
    </location>
</feature>
<evidence type="ECO:0000256" key="1">
    <source>
        <dbReference type="SAM" id="MobiDB-lite"/>
    </source>
</evidence>
<dbReference type="AlphaFoldDB" id="A0A7W7SJR9"/>
<name>A0A7W7SJR9_9ACTN</name>
<keyword evidence="2" id="KW-0472">Membrane</keyword>
<keyword evidence="2" id="KW-0812">Transmembrane</keyword>
<organism evidence="3 4">
    <name type="scientific">Kitasatospora gansuensis</name>
    <dbReference type="NCBI Taxonomy" id="258050"/>
    <lineage>
        <taxon>Bacteria</taxon>
        <taxon>Bacillati</taxon>
        <taxon>Actinomycetota</taxon>
        <taxon>Actinomycetes</taxon>
        <taxon>Kitasatosporales</taxon>
        <taxon>Streptomycetaceae</taxon>
        <taxon>Kitasatospora</taxon>
    </lineage>
</organism>
<feature type="region of interest" description="Disordered" evidence="1">
    <location>
        <begin position="1"/>
        <end position="24"/>
    </location>
</feature>
<dbReference type="RefSeq" id="WP_184923933.1">
    <property type="nucleotide sequence ID" value="NZ_JACHJR010000001.1"/>
</dbReference>
<feature type="compositionally biased region" description="Pro residues" evidence="1">
    <location>
        <begin position="1"/>
        <end position="13"/>
    </location>
</feature>
<sequence length="275" mass="28406">MTSPHPQPTPPDGPESTVIHEQQSDHELHDAFDLTVRGFSPHSPDLIHRAAVRGRRLRRIRQAQLSVAAVLVVGTTGLGLSLLGSAAAPGPLPPAAVSTSPGPVPSSTAPVPPTDSAQLLELLRGKLPSGLKLGAPWRVDPGGQWPSGQPSRVLAAGFAVTKGSDRGGVGITFSRTSLLSSANCAAPVCTATRQPDGTKLTVRQLTGPSGDQNRSAVLEWPDGSQVMVAASNDPGKEEADGTRSYTNAPLLSLPELSAIALDPAWRQVVAGLPAK</sequence>
<comment type="caution">
    <text evidence="3">The sequence shown here is derived from an EMBL/GenBank/DDBJ whole genome shotgun (WGS) entry which is preliminary data.</text>
</comment>
<keyword evidence="2" id="KW-1133">Transmembrane helix</keyword>
<dbReference type="EMBL" id="JACHJR010000001">
    <property type="protein sequence ID" value="MBB4951753.1"/>
    <property type="molecule type" value="Genomic_DNA"/>
</dbReference>
<feature type="transmembrane region" description="Helical" evidence="2">
    <location>
        <begin position="65"/>
        <end position="88"/>
    </location>
</feature>
<keyword evidence="4" id="KW-1185">Reference proteome</keyword>
<evidence type="ECO:0000313" key="4">
    <source>
        <dbReference type="Proteomes" id="UP000573327"/>
    </source>
</evidence>
<accession>A0A7W7SJR9</accession>
<evidence type="ECO:0000256" key="2">
    <source>
        <dbReference type="SAM" id="Phobius"/>
    </source>
</evidence>
<gene>
    <name evidence="3" type="ORF">F4556_007288</name>
</gene>
<feature type="region of interest" description="Disordered" evidence="1">
    <location>
        <begin position="92"/>
        <end position="112"/>
    </location>
</feature>
<reference evidence="3 4" key="1">
    <citation type="submission" date="2020-08" db="EMBL/GenBank/DDBJ databases">
        <title>Sequencing the genomes of 1000 actinobacteria strains.</title>
        <authorList>
            <person name="Klenk H.-P."/>
        </authorList>
    </citation>
    <scope>NUCLEOTIDE SEQUENCE [LARGE SCALE GENOMIC DNA]</scope>
    <source>
        <strain evidence="3 4">DSM 44786</strain>
    </source>
</reference>